<proteinExistence type="predicted"/>
<evidence type="ECO:0000313" key="2">
    <source>
        <dbReference type="Proteomes" id="UP001195483"/>
    </source>
</evidence>
<reference evidence="1" key="1">
    <citation type="journal article" date="2021" name="Genome Biol. Evol.">
        <title>A High-Quality Reference Genome for a Parasitic Bivalve with Doubly Uniparental Inheritance (Bivalvia: Unionida).</title>
        <authorList>
            <person name="Smith C.H."/>
        </authorList>
    </citation>
    <scope>NUCLEOTIDE SEQUENCE</scope>
    <source>
        <strain evidence="1">CHS0354</strain>
    </source>
</reference>
<organism evidence="1 2">
    <name type="scientific">Potamilus streckersoni</name>
    <dbReference type="NCBI Taxonomy" id="2493646"/>
    <lineage>
        <taxon>Eukaryota</taxon>
        <taxon>Metazoa</taxon>
        <taxon>Spiralia</taxon>
        <taxon>Lophotrochozoa</taxon>
        <taxon>Mollusca</taxon>
        <taxon>Bivalvia</taxon>
        <taxon>Autobranchia</taxon>
        <taxon>Heteroconchia</taxon>
        <taxon>Palaeoheterodonta</taxon>
        <taxon>Unionida</taxon>
        <taxon>Unionoidea</taxon>
        <taxon>Unionidae</taxon>
        <taxon>Ambleminae</taxon>
        <taxon>Lampsilini</taxon>
        <taxon>Potamilus</taxon>
    </lineage>
</organism>
<reference evidence="1" key="2">
    <citation type="journal article" date="2021" name="Genome Biol. Evol.">
        <title>Developing a high-quality reference genome for a parasitic bivalve with doubly uniparental inheritance (Bivalvia: Unionida).</title>
        <authorList>
            <person name="Smith C.H."/>
        </authorList>
    </citation>
    <scope>NUCLEOTIDE SEQUENCE</scope>
    <source>
        <strain evidence="1">CHS0354</strain>
        <tissue evidence="1">Mantle</tissue>
    </source>
</reference>
<keyword evidence="2" id="KW-1185">Reference proteome</keyword>
<accession>A0AAE0W538</accession>
<dbReference type="Proteomes" id="UP001195483">
    <property type="component" value="Unassembled WGS sequence"/>
</dbReference>
<dbReference type="EMBL" id="JAEAOA010001967">
    <property type="protein sequence ID" value="KAK3601424.1"/>
    <property type="molecule type" value="Genomic_DNA"/>
</dbReference>
<protein>
    <submittedName>
        <fullName evidence="1">Uncharacterized protein</fullName>
    </submittedName>
</protein>
<comment type="caution">
    <text evidence="1">The sequence shown here is derived from an EMBL/GenBank/DDBJ whole genome shotgun (WGS) entry which is preliminary data.</text>
</comment>
<gene>
    <name evidence="1" type="ORF">CHS0354_033544</name>
</gene>
<reference evidence="1" key="3">
    <citation type="submission" date="2023-05" db="EMBL/GenBank/DDBJ databases">
        <authorList>
            <person name="Smith C.H."/>
        </authorList>
    </citation>
    <scope>NUCLEOTIDE SEQUENCE</scope>
    <source>
        <strain evidence="1">CHS0354</strain>
        <tissue evidence="1">Mantle</tissue>
    </source>
</reference>
<name>A0AAE0W538_9BIVA</name>
<sequence>MTDAPSRESCRVSHCKTFTPSGTRLDIQLDEQTKPRAAEISANHIDTGTIQFIHKLRVIKDHITQERLNRCQISTMKKGNILVGSTIMEWNRLIKITVVIGKAQRGRTCIFISTSEMVDLCAGTENIPTG</sequence>
<evidence type="ECO:0000313" key="1">
    <source>
        <dbReference type="EMBL" id="KAK3601424.1"/>
    </source>
</evidence>
<dbReference type="AlphaFoldDB" id="A0AAE0W538"/>